<dbReference type="EMBL" id="CP025121">
    <property type="protein sequence ID" value="AYJ01180.1"/>
    <property type="molecule type" value="Genomic_DNA"/>
</dbReference>
<reference evidence="2 3" key="1">
    <citation type="journal article" date="2018" name="BMC Genomics">
        <title>Comparative genome analysis of jujube witches'-broom Phytoplasma, an obligate pathogen that causes jujube witches'-broom disease.</title>
        <authorList>
            <person name="Wang J."/>
            <person name="Song L."/>
            <person name="Jiao Q."/>
            <person name="Yang S."/>
            <person name="Gao R."/>
            <person name="Lu X."/>
            <person name="Zhou G."/>
        </authorList>
    </citation>
    <scope>NUCLEOTIDE SEQUENCE [LARGE SCALE GENOMIC DNA]</scope>
    <source>
        <strain evidence="2">Jwb-nky</strain>
    </source>
</reference>
<feature type="transmembrane region" description="Helical" evidence="1">
    <location>
        <begin position="170"/>
        <end position="189"/>
    </location>
</feature>
<organism evidence="2 3">
    <name type="scientific">Ziziphus jujuba witches'-broom phytoplasma</name>
    <dbReference type="NCBI Taxonomy" id="135727"/>
    <lineage>
        <taxon>Bacteria</taxon>
        <taxon>Bacillati</taxon>
        <taxon>Mycoplasmatota</taxon>
        <taxon>Mollicutes</taxon>
        <taxon>Acholeplasmatales</taxon>
        <taxon>Acholeplasmataceae</taxon>
        <taxon>Candidatus Phytoplasma</taxon>
        <taxon>16SrV (Elm yellows group)</taxon>
    </lineage>
</organism>
<proteinExistence type="predicted"/>
<keyword evidence="1" id="KW-1133">Transmembrane helix</keyword>
<evidence type="ECO:0000313" key="3">
    <source>
        <dbReference type="Proteomes" id="UP000272462"/>
    </source>
</evidence>
<gene>
    <name evidence="2" type="ORF">CWO85_01370</name>
</gene>
<feature type="transmembrane region" description="Helical" evidence="1">
    <location>
        <begin position="59"/>
        <end position="76"/>
    </location>
</feature>
<dbReference type="AlphaFoldDB" id="A0A660HMC2"/>
<dbReference type="Proteomes" id="UP000272462">
    <property type="component" value="Chromosome"/>
</dbReference>
<feature type="transmembrane region" description="Helical" evidence="1">
    <location>
        <begin position="226"/>
        <end position="250"/>
    </location>
</feature>
<feature type="transmembrane region" description="Helical" evidence="1">
    <location>
        <begin position="26"/>
        <end position="47"/>
    </location>
</feature>
<sequence>MIKKKLKKKDNKINSLFSQFDFKIKIYFLFLLILTFFTFISDIYLYFLEGFKYYDRFKYFTNQTVFSILLILFSFFKKIKNQKIYSFFIYGTIVNGLLTCFVYNVLLFPFYDSEKFIIMKFIKSIIKSNFKLKYLISSLQHIFIPFIYFFLFFFFIPFDLKRIKEICYSFSHPVLYLFTFFIISCFYTKCDQDIHKCWLPYPNIQCPDHGWVLFDNEKYEHTFSKLIIVFLRLFILFFLFSIIFIFIFICKSKFNKKFGKKFFKKRN</sequence>
<name>A0A660HMC2_ZIZJU</name>
<feature type="transmembrane region" description="Helical" evidence="1">
    <location>
        <begin position="139"/>
        <end position="158"/>
    </location>
</feature>
<keyword evidence="1" id="KW-0472">Membrane</keyword>
<keyword evidence="1" id="KW-0812">Transmembrane</keyword>
<evidence type="ECO:0000256" key="1">
    <source>
        <dbReference type="SAM" id="Phobius"/>
    </source>
</evidence>
<dbReference type="KEGG" id="pzi:CWO85_01370"/>
<protein>
    <submittedName>
        <fullName evidence="2">Uncharacterized protein</fullName>
    </submittedName>
</protein>
<dbReference type="OrthoDB" id="10002522at2"/>
<feature type="transmembrane region" description="Helical" evidence="1">
    <location>
        <begin position="88"/>
        <end position="111"/>
    </location>
</feature>
<accession>A0A660HMC2</accession>
<dbReference type="RefSeq" id="WP_121463911.1">
    <property type="nucleotide sequence ID" value="NZ_CP025121.1"/>
</dbReference>
<evidence type="ECO:0000313" key="2">
    <source>
        <dbReference type="EMBL" id="AYJ01180.1"/>
    </source>
</evidence>
<keyword evidence="3" id="KW-1185">Reference proteome</keyword>